<keyword evidence="3" id="KW-1185">Reference proteome</keyword>
<dbReference type="GeneID" id="36133635"/>
<keyword evidence="1" id="KW-0472">Membrane</keyword>
<dbReference type="Proteomes" id="UP000007934">
    <property type="component" value="Chromosome"/>
</dbReference>
<protein>
    <submittedName>
        <fullName evidence="2">Uncharacterized protein</fullName>
    </submittedName>
</protein>
<gene>
    <name evidence="2" type="ordered locus">Hfelis_10340</name>
</gene>
<name>E7AD00_HELFC</name>
<proteinExistence type="predicted"/>
<reference evidence="2 3" key="1">
    <citation type="journal article" date="2011" name="Genome Biol. Evol.">
        <title>Comparative whole genome sequence analysis of the carcinogenic bacterial model pathogen Helicobacter felis.</title>
        <authorList>
            <person name="Arnold I.C."/>
            <person name="Zigova Z."/>
            <person name="Holden M."/>
            <person name="Lawley T.D."/>
            <person name="Rad R."/>
            <person name="Dougan G."/>
            <person name="Falkow S."/>
            <person name="Bentley S.D."/>
            <person name="Muller A."/>
        </authorList>
    </citation>
    <scope>NUCLEOTIDE SEQUENCE [LARGE SCALE GENOMIC DNA]</scope>
    <source>
        <strain evidence="3">ATCC 49179 / CCUG 28539 / NCTC 12436 / CS1</strain>
    </source>
</reference>
<dbReference type="EMBL" id="FQ670179">
    <property type="protein sequence ID" value="CBY83118.1"/>
    <property type="molecule type" value="Genomic_DNA"/>
</dbReference>
<dbReference type="HOGENOM" id="CLU_2436753_0_0_7"/>
<dbReference type="OrthoDB" id="5330044at2"/>
<evidence type="ECO:0000313" key="3">
    <source>
        <dbReference type="Proteomes" id="UP000007934"/>
    </source>
</evidence>
<dbReference type="RefSeq" id="WP_013469484.1">
    <property type="nucleotide sequence ID" value="NC_014810.2"/>
</dbReference>
<dbReference type="STRING" id="936155.HFELIS_10340"/>
<evidence type="ECO:0000313" key="2">
    <source>
        <dbReference type="EMBL" id="CBY83118.1"/>
    </source>
</evidence>
<feature type="transmembrane region" description="Helical" evidence="1">
    <location>
        <begin position="12"/>
        <end position="33"/>
    </location>
</feature>
<accession>E7AD00</accession>
<dbReference type="KEGG" id="hfe:HFELIS_10340"/>
<dbReference type="AlphaFoldDB" id="E7AD00"/>
<evidence type="ECO:0000256" key="1">
    <source>
        <dbReference type="SAM" id="Phobius"/>
    </source>
</evidence>
<organism evidence="2 3">
    <name type="scientific">Helicobacter felis (strain ATCC 49179 / CCUG 28539 / NCTC 12436 / CS1)</name>
    <dbReference type="NCBI Taxonomy" id="936155"/>
    <lineage>
        <taxon>Bacteria</taxon>
        <taxon>Pseudomonadati</taxon>
        <taxon>Campylobacterota</taxon>
        <taxon>Epsilonproteobacteria</taxon>
        <taxon>Campylobacterales</taxon>
        <taxon>Helicobacteraceae</taxon>
        <taxon>Helicobacter</taxon>
    </lineage>
</organism>
<keyword evidence="1" id="KW-1133">Transmembrane helix</keyword>
<keyword evidence="1" id="KW-0812">Transmembrane</keyword>
<sequence length="90" mass="10394">MSKEEKEKVKIWVGLFVAFGLVLSIAQNIHYFLKYNTTLDVLNTCADYAKTHHYSLKRLQEQQPIIKDVLKDLDKARKKSEAKEAKNAAQ</sequence>